<dbReference type="EMBL" id="FQVN01000005">
    <property type="protein sequence ID" value="SHF82616.1"/>
    <property type="molecule type" value="Genomic_DNA"/>
</dbReference>
<protein>
    <recommendedName>
        <fullName evidence="4">DUF5313 domain-containing protein</fullName>
    </recommendedName>
</protein>
<gene>
    <name evidence="2" type="ORF">SAMN05444320_105133</name>
</gene>
<keyword evidence="1" id="KW-1133">Transmembrane helix</keyword>
<keyword evidence="1" id="KW-0812">Transmembrane</keyword>
<dbReference type="InterPro" id="IPR035197">
    <property type="entry name" value="DUF5313"/>
</dbReference>
<accession>A0A1M5EU21</accession>
<dbReference type="AlphaFoldDB" id="A0A1M5EU21"/>
<evidence type="ECO:0000256" key="1">
    <source>
        <dbReference type="SAM" id="Phobius"/>
    </source>
</evidence>
<evidence type="ECO:0008006" key="4">
    <source>
        <dbReference type="Google" id="ProtNLM"/>
    </source>
</evidence>
<evidence type="ECO:0000313" key="3">
    <source>
        <dbReference type="Proteomes" id="UP000184501"/>
    </source>
</evidence>
<feature type="transmembrane region" description="Helical" evidence="1">
    <location>
        <begin position="63"/>
        <end position="86"/>
    </location>
</feature>
<dbReference type="OrthoDB" id="5195204at2"/>
<proteinExistence type="predicted"/>
<organism evidence="2 3">
    <name type="scientific">Streptoalloteichus hindustanus</name>
    <dbReference type="NCBI Taxonomy" id="2017"/>
    <lineage>
        <taxon>Bacteria</taxon>
        <taxon>Bacillati</taxon>
        <taxon>Actinomycetota</taxon>
        <taxon>Actinomycetes</taxon>
        <taxon>Pseudonocardiales</taxon>
        <taxon>Pseudonocardiaceae</taxon>
        <taxon>Streptoalloteichus</taxon>
    </lineage>
</organism>
<keyword evidence="1" id="KW-0472">Membrane</keyword>
<dbReference type="STRING" id="2017.SAMN05444320_105133"/>
<dbReference type="Pfam" id="PF17240">
    <property type="entry name" value="DUF5313"/>
    <property type="match status" value="1"/>
</dbReference>
<dbReference type="RefSeq" id="WP_073484156.1">
    <property type="nucleotide sequence ID" value="NZ_FQVN01000005.1"/>
</dbReference>
<sequence>MGAARPNPIQWLWYAVGGRLPARLNEWVLHDVTCPSWVWRHTARSTVVISPFTLACLLVPGPLWVRLGMMGLAVLVGYYFSFSYMVESCEHRAAKHGHAPGTAHGIRQAAREEAHAEANARARARYDARYRQDTPAHIAPDAETR</sequence>
<name>A0A1M5EU21_STRHI</name>
<evidence type="ECO:0000313" key="2">
    <source>
        <dbReference type="EMBL" id="SHF82616.1"/>
    </source>
</evidence>
<dbReference type="Proteomes" id="UP000184501">
    <property type="component" value="Unassembled WGS sequence"/>
</dbReference>
<keyword evidence="3" id="KW-1185">Reference proteome</keyword>
<reference evidence="2 3" key="1">
    <citation type="submission" date="2016-11" db="EMBL/GenBank/DDBJ databases">
        <authorList>
            <person name="Jaros S."/>
            <person name="Januszkiewicz K."/>
            <person name="Wedrychowicz H."/>
        </authorList>
    </citation>
    <scope>NUCLEOTIDE SEQUENCE [LARGE SCALE GENOMIC DNA]</scope>
    <source>
        <strain evidence="2 3">DSM 44523</strain>
    </source>
</reference>